<name>A0A8U0V8T9_MUSPF</name>
<reference evidence="3" key="1">
    <citation type="submission" date="2025-08" db="UniProtKB">
        <authorList>
            <consortium name="RefSeq"/>
        </authorList>
    </citation>
    <scope>IDENTIFICATION</scope>
    <source>
        <tissue evidence="3">Brain</tissue>
    </source>
</reference>
<feature type="compositionally biased region" description="Pro residues" evidence="1">
    <location>
        <begin position="52"/>
        <end position="61"/>
    </location>
</feature>
<gene>
    <name evidence="3" type="primary">LOC123393622</name>
</gene>
<feature type="compositionally biased region" description="Low complexity" evidence="1">
    <location>
        <begin position="275"/>
        <end position="285"/>
    </location>
</feature>
<dbReference type="RefSeq" id="XP_044942099.1">
    <property type="nucleotide sequence ID" value="XM_045086164.1"/>
</dbReference>
<feature type="compositionally biased region" description="Pro residues" evidence="1">
    <location>
        <begin position="327"/>
        <end position="339"/>
    </location>
</feature>
<dbReference type="Proteomes" id="UP000000715">
    <property type="component" value="Unplaced"/>
</dbReference>
<organism evidence="2 3">
    <name type="scientific">Mustela putorius furo</name>
    <name type="common">European domestic ferret</name>
    <name type="synonym">Mustela furo</name>
    <dbReference type="NCBI Taxonomy" id="9669"/>
    <lineage>
        <taxon>Eukaryota</taxon>
        <taxon>Metazoa</taxon>
        <taxon>Chordata</taxon>
        <taxon>Craniata</taxon>
        <taxon>Vertebrata</taxon>
        <taxon>Euteleostomi</taxon>
        <taxon>Mammalia</taxon>
        <taxon>Eutheria</taxon>
        <taxon>Laurasiatheria</taxon>
        <taxon>Carnivora</taxon>
        <taxon>Caniformia</taxon>
        <taxon>Musteloidea</taxon>
        <taxon>Mustelidae</taxon>
        <taxon>Mustelinae</taxon>
        <taxon>Mustela</taxon>
    </lineage>
</organism>
<feature type="compositionally biased region" description="Low complexity" evidence="1">
    <location>
        <begin position="222"/>
        <end position="242"/>
    </location>
</feature>
<proteinExistence type="predicted"/>
<evidence type="ECO:0000313" key="3">
    <source>
        <dbReference type="RefSeq" id="XP_044942099.1"/>
    </source>
</evidence>
<feature type="compositionally biased region" description="Low complexity" evidence="1">
    <location>
        <begin position="147"/>
        <end position="158"/>
    </location>
</feature>
<accession>A0A8U0V8T9</accession>
<dbReference type="GeneID" id="123393622"/>
<keyword evidence="2" id="KW-1185">Reference proteome</keyword>
<evidence type="ECO:0000313" key="2">
    <source>
        <dbReference type="Proteomes" id="UP000000715"/>
    </source>
</evidence>
<dbReference type="AlphaFoldDB" id="A0A8U0V8T9"/>
<protein>
    <submittedName>
        <fullName evidence="3">Nascent polypeptide-associated complex subunit alpha, muscle-specific form-like</fullName>
    </submittedName>
</protein>
<feature type="region of interest" description="Disordered" evidence="1">
    <location>
        <begin position="147"/>
        <end position="339"/>
    </location>
</feature>
<feature type="region of interest" description="Disordered" evidence="1">
    <location>
        <begin position="46"/>
        <end position="89"/>
    </location>
</feature>
<sequence length="358" mass="36784">MGFLSRREPTVLRSALFLLGQGSEVPGGTDLCSAGLCPCGARSLAGAAAPGSPEPNPPFGAPDPVLGARPCTANRERNRGGPGRTLGSPRGLVWGLLTAEVTPRPRALRPSGRSRRAFRSRCAARPVSPRLRPCPRGVARVPAAAARVPAAAPVSPRLRPCPRGYRRPRSGRHAGAPRSCADPAGTDGVAPPCGVRGHDPQRTRAGPHRGAPAGRTDGRPSARAGQPGRQPAAAAPCAGPAGPRHRPRRFPRSPPRPPGRTAALPESRWGSVGSGVPAGAPRGPLGLPPPRVIRARRTPERAGGPAGAALPVRDLLPGRPPRKWFRPAPPPPRVVPPGPALGPAQRSCACAVLFAAGS</sequence>
<evidence type="ECO:0000256" key="1">
    <source>
        <dbReference type="SAM" id="MobiDB-lite"/>
    </source>
</evidence>